<reference evidence="1" key="1">
    <citation type="submission" date="2021-06" db="EMBL/GenBank/DDBJ databases">
        <authorList>
            <person name="Kallberg Y."/>
            <person name="Tangrot J."/>
            <person name="Rosling A."/>
        </authorList>
    </citation>
    <scope>NUCLEOTIDE SEQUENCE</scope>
    <source>
        <strain evidence="1">MA461A</strain>
    </source>
</reference>
<evidence type="ECO:0000313" key="2">
    <source>
        <dbReference type="Proteomes" id="UP000789920"/>
    </source>
</evidence>
<proteinExistence type="predicted"/>
<sequence>STTKPVMESRISKIKEKLDLPEKSQFMVDNVVDALKSLSLLEDQNQTTTNLIKPPKTGSLSPLDTFCILLQDKLKYNPGEKDLLVLYHEFEAKLKNGNKVTKTSKAAIATEMTARGEIRDKGVLAPTLPNIYNPILEKLDHEGIKVKESTIEKGMRENLKWNG</sequence>
<evidence type="ECO:0000313" key="1">
    <source>
        <dbReference type="EMBL" id="CAG8805770.1"/>
    </source>
</evidence>
<feature type="non-terminal residue" evidence="1">
    <location>
        <position position="163"/>
    </location>
</feature>
<dbReference type="EMBL" id="CAJVQC010065701">
    <property type="protein sequence ID" value="CAG8805770.1"/>
    <property type="molecule type" value="Genomic_DNA"/>
</dbReference>
<organism evidence="1 2">
    <name type="scientific">Racocetra persica</name>
    <dbReference type="NCBI Taxonomy" id="160502"/>
    <lineage>
        <taxon>Eukaryota</taxon>
        <taxon>Fungi</taxon>
        <taxon>Fungi incertae sedis</taxon>
        <taxon>Mucoromycota</taxon>
        <taxon>Glomeromycotina</taxon>
        <taxon>Glomeromycetes</taxon>
        <taxon>Diversisporales</taxon>
        <taxon>Gigasporaceae</taxon>
        <taxon>Racocetra</taxon>
    </lineage>
</organism>
<dbReference type="Proteomes" id="UP000789920">
    <property type="component" value="Unassembled WGS sequence"/>
</dbReference>
<protein>
    <submittedName>
        <fullName evidence="1">25574_t:CDS:1</fullName>
    </submittedName>
</protein>
<comment type="caution">
    <text evidence="1">The sequence shown here is derived from an EMBL/GenBank/DDBJ whole genome shotgun (WGS) entry which is preliminary data.</text>
</comment>
<name>A0ACA9RRW5_9GLOM</name>
<gene>
    <name evidence="1" type="ORF">RPERSI_LOCUS22009</name>
</gene>
<accession>A0ACA9RRW5</accession>
<keyword evidence="2" id="KW-1185">Reference proteome</keyword>
<feature type="non-terminal residue" evidence="1">
    <location>
        <position position="1"/>
    </location>
</feature>